<dbReference type="PROSITE" id="PS50075">
    <property type="entry name" value="CARRIER"/>
    <property type="match status" value="1"/>
</dbReference>
<comment type="caution">
    <text evidence="2">The sequence shown here is derived from an EMBL/GenBank/DDBJ whole genome shotgun (WGS) entry which is preliminary data.</text>
</comment>
<dbReference type="Gene3D" id="1.10.1200.10">
    <property type="entry name" value="ACP-like"/>
    <property type="match status" value="1"/>
</dbReference>
<dbReference type="InterPro" id="IPR036736">
    <property type="entry name" value="ACP-like_sf"/>
</dbReference>
<reference evidence="2 3" key="1">
    <citation type="submission" date="2021-03" db="EMBL/GenBank/DDBJ databases">
        <title>Genomic Encyclopedia of Type Strains, Phase IV (KMG-IV): sequencing the most valuable type-strain genomes for metagenomic binning, comparative biology and taxonomic classification.</title>
        <authorList>
            <person name="Goeker M."/>
        </authorList>
    </citation>
    <scope>NUCLEOTIDE SEQUENCE [LARGE SCALE GENOMIC DNA]</scope>
    <source>
        <strain evidence="2 3">DSM 24950</strain>
    </source>
</reference>
<dbReference type="RefSeq" id="WP_167059309.1">
    <property type="nucleotide sequence ID" value="NZ_JAAOZR010000023.1"/>
</dbReference>
<proteinExistence type="predicted"/>
<evidence type="ECO:0000313" key="3">
    <source>
        <dbReference type="Proteomes" id="UP001519344"/>
    </source>
</evidence>
<sequence length="77" mass="8857">MIEMKELKEVVADVLDMDENDLHDEIRMEDLPEWDSVNAVRLMVHLESALGVRLPVEQVMKAQSLKDMLHAVTEEVV</sequence>
<dbReference type="InterPro" id="IPR009081">
    <property type="entry name" value="PP-bd_ACP"/>
</dbReference>
<accession>A0ABS4I657</accession>
<dbReference type="Proteomes" id="UP001519344">
    <property type="component" value="Unassembled WGS sequence"/>
</dbReference>
<dbReference type="SUPFAM" id="SSF47336">
    <property type="entry name" value="ACP-like"/>
    <property type="match status" value="1"/>
</dbReference>
<keyword evidence="3" id="KW-1185">Reference proteome</keyword>
<gene>
    <name evidence="2" type="ORF">J2Z65_004849</name>
</gene>
<evidence type="ECO:0000313" key="2">
    <source>
        <dbReference type="EMBL" id="MBP1965604.1"/>
    </source>
</evidence>
<name>A0ABS4I657_9BACL</name>
<dbReference type="Pfam" id="PF00550">
    <property type="entry name" value="PP-binding"/>
    <property type="match status" value="1"/>
</dbReference>
<organism evidence="2 3">
    <name type="scientific">Paenibacillus aceris</name>
    <dbReference type="NCBI Taxonomy" id="869555"/>
    <lineage>
        <taxon>Bacteria</taxon>
        <taxon>Bacillati</taxon>
        <taxon>Bacillota</taxon>
        <taxon>Bacilli</taxon>
        <taxon>Bacillales</taxon>
        <taxon>Paenibacillaceae</taxon>
        <taxon>Paenibacillus</taxon>
    </lineage>
</organism>
<protein>
    <submittedName>
        <fullName evidence="2">Acyl carrier protein</fullName>
    </submittedName>
</protein>
<evidence type="ECO:0000259" key="1">
    <source>
        <dbReference type="PROSITE" id="PS50075"/>
    </source>
</evidence>
<feature type="domain" description="Carrier" evidence="1">
    <location>
        <begin position="1"/>
        <end position="76"/>
    </location>
</feature>
<dbReference type="EMBL" id="JAGGKV010000015">
    <property type="protein sequence ID" value="MBP1965604.1"/>
    <property type="molecule type" value="Genomic_DNA"/>
</dbReference>